<feature type="region of interest" description="Disordered" evidence="1">
    <location>
        <begin position="1"/>
        <end position="43"/>
    </location>
</feature>
<dbReference type="AlphaFoldDB" id="A0AAX1K629"/>
<gene>
    <name evidence="2" type="ORF">JH395_09485</name>
</gene>
<dbReference type="RefSeq" id="WP_198073123.1">
    <property type="nucleotide sequence ID" value="NZ_CP065802.1"/>
</dbReference>
<feature type="compositionally biased region" description="Basic and acidic residues" evidence="1">
    <location>
        <begin position="29"/>
        <end position="43"/>
    </location>
</feature>
<protein>
    <submittedName>
        <fullName evidence="2">Uncharacterized protein</fullName>
    </submittedName>
</protein>
<evidence type="ECO:0000256" key="1">
    <source>
        <dbReference type="SAM" id="MobiDB-lite"/>
    </source>
</evidence>
<evidence type="ECO:0000313" key="2">
    <source>
        <dbReference type="EMBL" id="QQM59983.1"/>
    </source>
</evidence>
<dbReference type="EMBL" id="CP066817">
    <property type="protein sequence ID" value="QQM59983.1"/>
    <property type="molecule type" value="Genomic_DNA"/>
</dbReference>
<reference evidence="2 3" key="1">
    <citation type="submission" date="2020-12" db="EMBL/GenBank/DDBJ databases">
        <title>Whole genome sequencing of Lactobacillus plantarum PC518.</title>
        <authorList>
            <person name="Guo Q."/>
        </authorList>
    </citation>
    <scope>NUCLEOTIDE SEQUENCE [LARGE SCALE GENOMIC DNA]</scope>
    <source>
        <strain evidence="2 3">PC518</strain>
    </source>
</reference>
<accession>A0AAX1K629</accession>
<sequence>MFGKNRTAPVPHGENAPSIKPKKVSGQSMEEKHFTPKKPENELPDKILIDGVMYQQNVTGKTIKPNGTSQTNTNKPSDIELSLNIDTTEVQRGLRMIAGVLPNKKQPHLRIDIDDIDDTPKVFVDGVEQQEVHHIELGWDEEDVCLNNRYRIDFMDSLGRLHGIGQGE</sequence>
<proteinExistence type="predicted"/>
<evidence type="ECO:0000313" key="3">
    <source>
        <dbReference type="Proteomes" id="UP000595466"/>
    </source>
</evidence>
<organism evidence="2 3">
    <name type="scientific">Lactiplantibacillus plantarum</name>
    <name type="common">Lactobacillus plantarum</name>
    <dbReference type="NCBI Taxonomy" id="1590"/>
    <lineage>
        <taxon>Bacteria</taxon>
        <taxon>Bacillati</taxon>
        <taxon>Bacillota</taxon>
        <taxon>Bacilli</taxon>
        <taxon>Lactobacillales</taxon>
        <taxon>Lactobacillaceae</taxon>
        <taxon>Lactiplantibacillus</taxon>
    </lineage>
</organism>
<name>A0AAX1K629_LACPN</name>
<dbReference type="Proteomes" id="UP000595466">
    <property type="component" value="Chromosome"/>
</dbReference>